<feature type="signal peptide" evidence="3">
    <location>
        <begin position="1"/>
        <end position="18"/>
    </location>
</feature>
<feature type="compositionally biased region" description="Basic and acidic residues" evidence="2">
    <location>
        <begin position="788"/>
        <end position="798"/>
    </location>
</feature>
<dbReference type="OrthoDB" id="429113at2759"/>
<comment type="caution">
    <text evidence="4">The sequence shown here is derived from an EMBL/GenBank/DDBJ whole genome shotgun (WGS) entry which is preliminary data.</text>
</comment>
<proteinExistence type="predicted"/>
<organism evidence="4 5">
    <name type="scientific">Perkinsus olseni</name>
    <name type="common">Perkinsus atlanticus</name>
    <dbReference type="NCBI Taxonomy" id="32597"/>
    <lineage>
        <taxon>Eukaryota</taxon>
        <taxon>Sar</taxon>
        <taxon>Alveolata</taxon>
        <taxon>Perkinsozoa</taxon>
        <taxon>Perkinsea</taxon>
        <taxon>Perkinsida</taxon>
        <taxon>Perkinsidae</taxon>
        <taxon>Perkinsus</taxon>
    </lineage>
</organism>
<evidence type="ECO:0000256" key="1">
    <source>
        <dbReference type="SAM" id="Coils"/>
    </source>
</evidence>
<feature type="region of interest" description="Disordered" evidence="2">
    <location>
        <begin position="129"/>
        <end position="156"/>
    </location>
</feature>
<evidence type="ECO:0000313" key="4">
    <source>
        <dbReference type="EMBL" id="KAF4686650.1"/>
    </source>
</evidence>
<feature type="region of interest" description="Disordered" evidence="2">
    <location>
        <begin position="771"/>
        <end position="804"/>
    </location>
</feature>
<evidence type="ECO:0000256" key="2">
    <source>
        <dbReference type="SAM" id="MobiDB-lite"/>
    </source>
</evidence>
<feature type="coiled-coil region" evidence="1">
    <location>
        <begin position="1314"/>
        <end position="1363"/>
    </location>
</feature>
<feature type="chain" id="PRO_5029471499" evidence="3">
    <location>
        <begin position="19"/>
        <end position="1398"/>
    </location>
</feature>
<accession>A0A7J6NSR4</accession>
<evidence type="ECO:0000313" key="5">
    <source>
        <dbReference type="Proteomes" id="UP000541610"/>
    </source>
</evidence>
<keyword evidence="3" id="KW-0732">Signal</keyword>
<dbReference type="EMBL" id="JABANP010000213">
    <property type="protein sequence ID" value="KAF4686650.1"/>
    <property type="molecule type" value="Genomic_DNA"/>
</dbReference>
<gene>
    <name evidence="4" type="ORF">FOZ60_004982</name>
</gene>
<protein>
    <submittedName>
        <fullName evidence="4">Uncharacterized protein</fullName>
    </submittedName>
</protein>
<reference evidence="4 5" key="1">
    <citation type="submission" date="2020-04" db="EMBL/GenBank/DDBJ databases">
        <title>Perkinsus olseni comparative genomics.</title>
        <authorList>
            <person name="Bogema D.R."/>
        </authorList>
    </citation>
    <scope>NUCLEOTIDE SEQUENCE [LARGE SCALE GENOMIC DNA]</scope>
    <source>
        <strain evidence="4">00978-12</strain>
    </source>
</reference>
<feature type="region of interest" description="Disordered" evidence="2">
    <location>
        <begin position="415"/>
        <end position="462"/>
    </location>
</feature>
<name>A0A7J6NSR4_PEROL</name>
<feature type="coiled-coil region" evidence="1">
    <location>
        <begin position="1015"/>
        <end position="1044"/>
    </location>
</feature>
<feature type="compositionally biased region" description="Pro residues" evidence="2">
    <location>
        <begin position="1379"/>
        <end position="1398"/>
    </location>
</feature>
<feature type="compositionally biased region" description="Basic and acidic residues" evidence="2">
    <location>
        <begin position="771"/>
        <end position="780"/>
    </location>
</feature>
<keyword evidence="1" id="KW-0175">Coiled coil</keyword>
<sequence length="1398" mass="156234">MIVRSALFVWACFAIGNAEDDVVDDANIHELLAHRARAPGWEDEVTTGGQYVTAGEYIVEFLKELFTPFYGVCLSGFRLLSRVVCPLLRDDASLVHQLVSEYPDMGSESELIEMLSKVDSRAEMTLFHKNRRRKNDSPARACESRGSDPDGDDDDCHRRRYQLIKGMLQPMKELHQDNTELQSESNSLQQRWKLANAELEEAMGLTYGPGFSKDNPSKNTGLISEFGLLAGSLLSLKDAAIAAADEAWAELDKVHYGVIVDVDTMKGEADKRLDTLVKGIQFQSSMQAEAQMQNMISLNKLGNKYMQQAVGSINKGQLPVEQGMRQTMGARETMERSTEGFLEDAENLLDDLSDEIQEVPEVSLEAHEKAQNKAEQEIDKVRDELEIAADHTLNEFTKQTDGRTDKLMESGEKQIEEQTAEAHEREEARRKDGEMKVEQQTEDVESLQEEMQHKYDSAENKADERMERFRNETEVPLSHDSNMSGDLNEAMKKVEAMLAKFEEGMQTGSSELEQQRKEKLTPLKRAVSELRASSGSHLGELFMTMDSSMANANRDMDSASRLEMRNAKLLGCSGNSGMQQSKMGGLVMQLQDALRSGEAGLVESLKMQINGLDAEITQTSAAMQEAMMGLALKMQQEGSALKSESYAAGRKIGETENRMKGALRDLEHTEDNVQMTMDANKRAHINAIKHAMMSAKGVDAALAGIEREEHSIKSEFMSQQRDSRSTLARLGTSISKQEAAFLNALSKALATSHSNGRRAVDEEANAANRGFREVAGDASRDIQNVESENFRTERDLRSKMTSSARRGQELGVELADIEKDMEHVMAEKVQDLAEESQQFTRTLDKQAISNEHEVESLRGRFSQIQGGLEKEIRGELKSGMDMTSQRSREVLAKAQTELDEGQKQYLEDKTRSSVSHDQEADVGCYTVSTSIPKKFEDELDAILEGIEFTKSQFDDETRGLNTKFAKVSGGEAGRLSHRTEELEKKLADIPQVFDRAAKQIEKEALDTTKDIDLRITKLNERANTKETEEEKDEAEEGIRIMEQLKMLANKDRADDTKMKGVLLKSDDVNNERTQEVQESMKRVTGNLEAIEDAVGAENNELGDEVREFGQRDTGLLSGAEGAVVQVESMLGKELQEGRAGNKFDIETSHMGNARRLEKTEAEKDHAAILARHEEAIFQGLEHSAKNNISGVFKKAQDSKLRMTKTLSNVMGELGKIQMDFEKAVKSILQLWDEYSQVMGKNLKRFQKDDAEFIEQLTMRLHQAMLKAEDILTKSVDEVNKLHRKLDMGYVQSKEFESNMEDSVKRMKVEEAKVSNRTEALAERVRDKLAEMERKQNELDDEALRNARETVDKMEEDITEKADQVLVSVGLPADNSAPSNTPPPATTAPAPPSGPGGTP</sequence>
<feature type="region of interest" description="Disordered" evidence="2">
    <location>
        <begin position="1369"/>
        <end position="1398"/>
    </location>
</feature>
<feature type="compositionally biased region" description="Basic and acidic residues" evidence="2">
    <location>
        <begin position="450"/>
        <end position="462"/>
    </location>
</feature>
<feature type="compositionally biased region" description="Basic and acidic residues" evidence="2">
    <location>
        <begin position="415"/>
        <end position="439"/>
    </location>
</feature>
<dbReference type="Proteomes" id="UP000541610">
    <property type="component" value="Unassembled WGS sequence"/>
</dbReference>
<evidence type="ECO:0000256" key="3">
    <source>
        <dbReference type="SAM" id="SignalP"/>
    </source>
</evidence>